<sequence length="260" mass="28625">MFNRYKKQILISEIGKSGQDRLSQSNVLVVGCGGLGSVIIPLLAACGVGRMILCDDDKVQMSNLNRQVIYKESDVGQSKVIKAQEFVRSLNSDVNVQILDNFVTPKNFEEIFKGIDIILDCTDRLATKLFLSDAAVFSGKPLVHSAAIGFIGQVLTIFPYGKPCLRCFFECQYMSTHLNCANAGILGATVGVVGSIAAAEAIKYLLGIPDNLVGKLQRVDLRSNEFPKYAFQKNDTCIACSDNVKIDPYDYNYYESKLCF</sequence>
<evidence type="ECO:0000256" key="1">
    <source>
        <dbReference type="ARBA" id="ARBA00009919"/>
    </source>
</evidence>
<dbReference type="GO" id="GO:0004792">
    <property type="term" value="F:thiosulfate-cyanide sulfurtransferase activity"/>
    <property type="evidence" value="ECO:0007669"/>
    <property type="project" value="TreeGrafter"/>
</dbReference>
<dbReference type="InterPro" id="IPR035985">
    <property type="entry name" value="Ubiquitin-activating_enz"/>
</dbReference>
<keyword evidence="4" id="KW-0548">Nucleotidyltransferase</keyword>
<dbReference type="FunFam" id="3.40.50.720:FF:000080">
    <property type="entry name" value="Thiazole biosynthesis adenylyltransferase ThiF"/>
    <property type="match status" value="1"/>
</dbReference>
<comment type="similarity">
    <text evidence="1">Belongs to the HesA/MoeB/ThiF family.</text>
</comment>
<comment type="caution">
    <text evidence="4">The sequence shown here is derived from an EMBL/GenBank/DDBJ whole genome shotgun (WGS) entry which is preliminary data.</text>
</comment>
<dbReference type="InterPro" id="IPR000594">
    <property type="entry name" value="ThiF_NAD_FAD-bd"/>
</dbReference>
<dbReference type="PANTHER" id="PTHR10953">
    <property type="entry name" value="UBIQUITIN-ACTIVATING ENZYME E1"/>
    <property type="match status" value="1"/>
</dbReference>
<dbReference type="InterPro" id="IPR045886">
    <property type="entry name" value="ThiF/MoeB/HesA"/>
</dbReference>
<dbReference type="PROSITE" id="PS51257">
    <property type="entry name" value="PROKAR_LIPOPROTEIN"/>
    <property type="match status" value="1"/>
</dbReference>
<feature type="domain" description="THIF-type NAD/FAD binding fold" evidence="3">
    <location>
        <begin position="5"/>
        <end position="237"/>
    </location>
</feature>
<dbReference type="AlphaFoldDB" id="A0A0F3N6V5"/>
<name>A0A0F3N6V5_9RICK</name>
<gene>
    <name evidence="4" type="ORF">EMUCRT_0916</name>
</gene>
<dbReference type="Gene3D" id="3.40.50.720">
    <property type="entry name" value="NAD(P)-binding Rossmann-like Domain"/>
    <property type="match status" value="1"/>
</dbReference>
<protein>
    <submittedName>
        <fullName evidence="4">Putative adenylyltransferase</fullName>
    </submittedName>
</protein>
<dbReference type="RefSeq" id="WP_045805189.1">
    <property type="nucleotide sequence ID" value="NZ_LANU01000003.1"/>
</dbReference>
<evidence type="ECO:0000259" key="3">
    <source>
        <dbReference type="Pfam" id="PF00899"/>
    </source>
</evidence>
<reference evidence="4 5" key="1">
    <citation type="submission" date="2015-02" db="EMBL/GenBank/DDBJ databases">
        <title>Genome Sequencing of Rickettsiales.</title>
        <authorList>
            <person name="Daugherty S.C."/>
            <person name="Su Q."/>
            <person name="Abolude K."/>
            <person name="Beier-Sexton M."/>
            <person name="Carlyon J.A."/>
            <person name="Carter R."/>
            <person name="Day N.P."/>
            <person name="Dumler S.J."/>
            <person name="Dyachenko V."/>
            <person name="Godinez A."/>
            <person name="Kurtti T.J."/>
            <person name="Lichay M."/>
            <person name="Mullins K.E."/>
            <person name="Ott S."/>
            <person name="Pappas-Brown V."/>
            <person name="Paris D.H."/>
            <person name="Patel P."/>
            <person name="Richards A.L."/>
            <person name="Sadzewicz L."/>
            <person name="Sears K."/>
            <person name="Seidman D."/>
            <person name="Sengamalay N."/>
            <person name="Stenos J."/>
            <person name="Tallon L.J."/>
            <person name="Vincent G."/>
            <person name="Fraser C.M."/>
            <person name="Munderloh U."/>
            <person name="Dunning-Hotopp J.C."/>
        </authorList>
    </citation>
    <scope>NUCLEOTIDE SEQUENCE [LARGE SCALE GENOMIC DNA]</scope>
    <source>
        <strain evidence="4 5">EmCRT</strain>
    </source>
</reference>
<organism evidence="4 5">
    <name type="scientific">Ehrlichia cf. muris str. EmCRT</name>
    <dbReference type="NCBI Taxonomy" id="1359167"/>
    <lineage>
        <taxon>Bacteria</taxon>
        <taxon>Pseudomonadati</taxon>
        <taxon>Pseudomonadota</taxon>
        <taxon>Alphaproteobacteria</taxon>
        <taxon>Rickettsiales</taxon>
        <taxon>Anaplasmataceae</taxon>
        <taxon>Ehrlichia</taxon>
    </lineage>
</organism>
<dbReference type="Proteomes" id="UP000033546">
    <property type="component" value="Unassembled WGS sequence"/>
</dbReference>
<dbReference type="PANTHER" id="PTHR10953:SF102">
    <property type="entry name" value="ADENYLYLTRANSFERASE AND SULFURTRANSFERASE MOCS3"/>
    <property type="match status" value="1"/>
</dbReference>
<evidence type="ECO:0000313" key="4">
    <source>
        <dbReference type="EMBL" id="KJV63461.1"/>
    </source>
</evidence>
<dbReference type="GO" id="GO:0008641">
    <property type="term" value="F:ubiquitin-like modifier activating enzyme activity"/>
    <property type="evidence" value="ECO:0007669"/>
    <property type="project" value="InterPro"/>
</dbReference>
<dbReference type="GO" id="GO:0005737">
    <property type="term" value="C:cytoplasm"/>
    <property type="evidence" value="ECO:0007669"/>
    <property type="project" value="TreeGrafter"/>
</dbReference>
<evidence type="ECO:0000313" key="5">
    <source>
        <dbReference type="Proteomes" id="UP000033546"/>
    </source>
</evidence>
<evidence type="ECO:0000256" key="2">
    <source>
        <dbReference type="SAM" id="Phobius"/>
    </source>
</evidence>
<dbReference type="PATRIC" id="fig|1359167.3.peg.881"/>
<dbReference type="SUPFAM" id="SSF69572">
    <property type="entry name" value="Activating enzymes of the ubiquitin-like proteins"/>
    <property type="match status" value="1"/>
</dbReference>
<keyword evidence="4" id="KW-0808">Transferase</keyword>
<keyword evidence="2" id="KW-0472">Membrane</keyword>
<proteinExistence type="inferred from homology"/>
<dbReference type="GO" id="GO:0016779">
    <property type="term" value="F:nucleotidyltransferase activity"/>
    <property type="evidence" value="ECO:0007669"/>
    <property type="project" value="UniProtKB-KW"/>
</dbReference>
<dbReference type="CDD" id="cd00757">
    <property type="entry name" value="ThiF_MoeB_HesA_family"/>
    <property type="match status" value="1"/>
</dbReference>
<accession>A0A0F3N6V5</accession>
<dbReference type="Pfam" id="PF00899">
    <property type="entry name" value="ThiF"/>
    <property type="match status" value="1"/>
</dbReference>
<keyword evidence="2" id="KW-1133">Transmembrane helix</keyword>
<dbReference type="EMBL" id="LANU01000003">
    <property type="protein sequence ID" value="KJV63461.1"/>
    <property type="molecule type" value="Genomic_DNA"/>
</dbReference>
<keyword evidence="2" id="KW-0812">Transmembrane</keyword>
<feature type="transmembrane region" description="Helical" evidence="2">
    <location>
        <begin position="27"/>
        <end position="53"/>
    </location>
</feature>